<evidence type="ECO:0000313" key="2">
    <source>
        <dbReference type="EMBL" id="MBB6250835.1"/>
    </source>
</evidence>
<dbReference type="AlphaFoldDB" id="A0A7X0AVG8"/>
<feature type="signal peptide" evidence="1">
    <location>
        <begin position="1"/>
        <end position="21"/>
    </location>
</feature>
<dbReference type="EMBL" id="JACIIZ010000003">
    <property type="protein sequence ID" value="MBB6250835.1"/>
    <property type="molecule type" value="Genomic_DNA"/>
</dbReference>
<dbReference type="RefSeq" id="WP_184798789.1">
    <property type="nucleotide sequence ID" value="NZ_JACIIZ010000003.1"/>
</dbReference>
<protein>
    <recommendedName>
        <fullName evidence="4">YARHG domain-containing protein</fullName>
    </recommendedName>
</protein>
<sequence>MGKRAIIIILATLIGATSAYAAETSPVPGLTAGDCQDPSSASVQALCVDPGLHSLLEGVRDVPYVRLGRDWTMDRALFQQCDATLDARACLEREYRVKIKAVHAESAKRASAYAPDGNTADAKALLARMTGVYKRSAKGQDADDVFELVAVADAAAYLRMSLPSSHGRSCAIAGIAEYKKIGSFVFQDPDHRNQCLLTVSLVGDEVGFSDPNGNCQKFCDAGGSLTEETFTLKQKKKIRYLPALRKSTEYQQAMQDYAARHGGVATAKPTP</sequence>
<evidence type="ECO:0000256" key="1">
    <source>
        <dbReference type="SAM" id="SignalP"/>
    </source>
</evidence>
<dbReference type="Proteomes" id="UP000539175">
    <property type="component" value="Unassembled WGS sequence"/>
</dbReference>
<reference evidence="2 3" key="1">
    <citation type="submission" date="2020-08" db="EMBL/GenBank/DDBJ databases">
        <title>Genomic Encyclopedia of Type Strains, Phase IV (KMG-IV): sequencing the most valuable type-strain genomes for metagenomic binning, comparative biology and taxonomic classification.</title>
        <authorList>
            <person name="Goeker M."/>
        </authorList>
    </citation>
    <scope>NUCLEOTIDE SEQUENCE [LARGE SCALE GENOMIC DNA]</scope>
    <source>
        <strain evidence="2 3">DSM 22198</strain>
    </source>
</reference>
<name>A0A7X0AVG8_9PROT</name>
<accession>A0A7X0AVG8</accession>
<comment type="caution">
    <text evidence="2">The sequence shown here is derived from an EMBL/GenBank/DDBJ whole genome shotgun (WGS) entry which is preliminary data.</text>
</comment>
<evidence type="ECO:0000313" key="3">
    <source>
        <dbReference type="Proteomes" id="UP000539175"/>
    </source>
</evidence>
<keyword evidence="3" id="KW-1185">Reference proteome</keyword>
<gene>
    <name evidence="2" type="ORF">FHS74_001380</name>
</gene>
<keyword evidence="1" id="KW-0732">Signal</keyword>
<organism evidence="2 3">
    <name type="scientific">Nitrospirillum iridis</name>
    <dbReference type="NCBI Taxonomy" id="765888"/>
    <lineage>
        <taxon>Bacteria</taxon>
        <taxon>Pseudomonadati</taxon>
        <taxon>Pseudomonadota</taxon>
        <taxon>Alphaproteobacteria</taxon>
        <taxon>Rhodospirillales</taxon>
        <taxon>Azospirillaceae</taxon>
        <taxon>Nitrospirillum</taxon>
    </lineage>
</organism>
<evidence type="ECO:0008006" key="4">
    <source>
        <dbReference type="Google" id="ProtNLM"/>
    </source>
</evidence>
<proteinExistence type="predicted"/>
<feature type="chain" id="PRO_5031211532" description="YARHG domain-containing protein" evidence="1">
    <location>
        <begin position="22"/>
        <end position="271"/>
    </location>
</feature>